<evidence type="ECO:0000313" key="2">
    <source>
        <dbReference type="Proteomes" id="UP000008388"/>
    </source>
</evidence>
<dbReference type="Proteomes" id="UP000008388">
    <property type="component" value="Segment"/>
</dbReference>
<dbReference type="KEGG" id="vg:26643792"/>
<gene>
    <name evidence="1" type="primary">264</name>
</gene>
<evidence type="ECO:0000313" key="1">
    <source>
        <dbReference type="EMBL" id="AEH03687.1"/>
    </source>
</evidence>
<dbReference type="GeneID" id="26643792"/>
<sequence length="131" mass="15987">MSTRLHTTIFNLPYHYKGKYSERFKEMREVGVEALEFTDMDIEGIINGDTQRDHDELKFYKETWLEKPRHICFTIFEKRRNRIVVELHVELDKKRVYWVKPRMRWGLPNMIVKLKVIQDLSKQQWIGSMQV</sequence>
<keyword evidence="2" id="KW-1185">Reference proteome</keyword>
<dbReference type="EMBL" id="HQ630627">
    <property type="protein sequence ID" value="AEH03687.1"/>
    <property type="molecule type" value="Genomic_DNA"/>
</dbReference>
<accession>F8SJA3</accession>
<dbReference type="RefSeq" id="YP_009217343.1">
    <property type="nucleotide sequence ID" value="NC_028999.1"/>
</dbReference>
<name>F8SJA3_BPPA3</name>
<reference evidence="1 2" key="1">
    <citation type="journal article" date="2011" name="Microbiology">
        <title>The Pseudomonas aeruginosa generalized transducing phage phiPA3 is a new member of the phiKZ-like group of 'jumbo' phages, and infects model laboratory strains and clinical isolates from cystic fibrosis patients.</title>
        <authorList>
            <person name="Monson R."/>
            <person name="Foulds I."/>
            <person name="Foweraker J."/>
            <person name="Welch M."/>
            <person name="Salmond G.P."/>
        </authorList>
    </citation>
    <scope>NUCLEOTIDE SEQUENCE [LARGE SCALE GENOMIC DNA]</scope>
</reference>
<proteinExistence type="predicted"/>
<protein>
    <submittedName>
        <fullName evidence="1">Uncharacterized protein 264</fullName>
    </submittedName>
</protein>
<organismHost>
    <name type="scientific">Pseudomonas aeruginosa</name>
    <dbReference type="NCBI Taxonomy" id="287"/>
</organismHost>
<organism evidence="1 2">
    <name type="scientific">Pseudomonas phage PhiPA3</name>
    <name type="common">Pseudomonas aeruginosa phage PhiPA3</name>
    <dbReference type="NCBI Taxonomy" id="998086"/>
    <lineage>
        <taxon>Viruses</taxon>
        <taxon>Duplodnaviria</taxon>
        <taxon>Heunggongvirae</taxon>
        <taxon>Uroviricota</taxon>
        <taxon>Caudoviricetes</taxon>
        <taxon>Chimalliviridae</taxon>
        <taxon>Miltoncavirus</taxon>
        <taxon>Miltoncavirus PhiPA3</taxon>
    </lineage>
</organism>